<organism evidence="2 3">
    <name type="scientific">Polarella glacialis</name>
    <name type="common">Dinoflagellate</name>
    <dbReference type="NCBI Taxonomy" id="89957"/>
    <lineage>
        <taxon>Eukaryota</taxon>
        <taxon>Sar</taxon>
        <taxon>Alveolata</taxon>
        <taxon>Dinophyceae</taxon>
        <taxon>Suessiales</taxon>
        <taxon>Suessiaceae</taxon>
        <taxon>Polarella</taxon>
    </lineage>
</organism>
<dbReference type="Proteomes" id="UP000626109">
    <property type="component" value="Unassembled WGS sequence"/>
</dbReference>
<accession>A0A813KB08</accession>
<dbReference type="InterPro" id="IPR001680">
    <property type="entry name" value="WD40_rpt"/>
</dbReference>
<name>A0A813KB08_POLGL</name>
<gene>
    <name evidence="2" type="ORF">PGLA2088_LOCUS32211</name>
</gene>
<dbReference type="InterPro" id="IPR036322">
    <property type="entry name" value="WD40_repeat_dom_sf"/>
</dbReference>
<sequence length="148" mass="15805">GSARNSGVPRGMLFVAGTVAAGQEVAGEGAAVLMEWSLSIKPTCQNAIVAHDSPIVAIAYGPYDNGPLITADTNGVCRVWDFTPRLWCSQQVDMRPSMSPKNDGPPSARLEVAIASDPLQRALYSIAGDKRLLVWSQTQTWPPRDPDG</sequence>
<dbReference type="AlphaFoldDB" id="A0A813KB08"/>
<dbReference type="Gene3D" id="2.130.10.10">
    <property type="entry name" value="YVTN repeat-like/Quinoprotein amine dehydrogenase"/>
    <property type="match status" value="1"/>
</dbReference>
<evidence type="ECO:0000256" key="1">
    <source>
        <dbReference type="PROSITE-ProRule" id="PRU00221"/>
    </source>
</evidence>
<keyword evidence="1" id="KW-0853">WD repeat</keyword>
<evidence type="ECO:0000313" key="2">
    <source>
        <dbReference type="EMBL" id="CAE8701898.1"/>
    </source>
</evidence>
<reference evidence="2" key="1">
    <citation type="submission" date="2021-02" db="EMBL/GenBank/DDBJ databases">
        <authorList>
            <person name="Dougan E. K."/>
            <person name="Rhodes N."/>
            <person name="Thang M."/>
            <person name="Chan C."/>
        </authorList>
    </citation>
    <scope>NUCLEOTIDE SEQUENCE</scope>
</reference>
<comment type="caution">
    <text evidence="2">The sequence shown here is derived from an EMBL/GenBank/DDBJ whole genome shotgun (WGS) entry which is preliminary data.</text>
</comment>
<protein>
    <submittedName>
        <fullName evidence="2">Uncharacterized protein</fullName>
    </submittedName>
</protein>
<feature type="repeat" description="WD" evidence="1">
    <location>
        <begin position="48"/>
        <end position="81"/>
    </location>
</feature>
<dbReference type="PROSITE" id="PS50082">
    <property type="entry name" value="WD_REPEATS_2"/>
    <property type="match status" value="1"/>
</dbReference>
<dbReference type="SUPFAM" id="SSF50978">
    <property type="entry name" value="WD40 repeat-like"/>
    <property type="match status" value="1"/>
</dbReference>
<evidence type="ECO:0000313" key="3">
    <source>
        <dbReference type="Proteomes" id="UP000626109"/>
    </source>
</evidence>
<feature type="non-terminal residue" evidence="2">
    <location>
        <position position="1"/>
    </location>
</feature>
<dbReference type="InterPro" id="IPR015943">
    <property type="entry name" value="WD40/YVTN_repeat-like_dom_sf"/>
</dbReference>
<dbReference type="EMBL" id="CAJNNW010029927">
    <property type="protein sequence ID" value="CAE8701898.1"/>
    <property type="molecule type" value="Genomic_DNA"/>
</dbReference>
<proteinExistence type="predicted"/>